<gene>
    <name evidence="3" type="ORF">ACFSKO_14390</name>
</gene>
<reference evidence="4" key="1">
    <citation type="journal article" date="2019" name="Int. J. Syst. Evol. Microbiol.">
        <title>The Global Catalogue of Microorganisms (GCM) 10K type strain sequencing project: providing services to taxonomists for standard genome sequencing and annotation.</title>
        <authorList>
            <consortium name="The Broad Institute Genomics Platform"/>
            <consortium name="The Broad Institute Genome Sequencing Center for Infectious Disease"/>
            <person name="Wu L."/>
            <person name="Ma J."/>
        </authorList>
    </citation>
    <scope>NUCLEOTIDE SEQUENCE [LARGE SCALE GENOMIC DNA]</scope>
    <source>
        <strain evidence="4">CGMCC 4.7192</strain>
    </source>
</reference>
<dbReference type="RefSeq" id="WP_380252825.1">
    <property type="nucleotide sequence ID" value="NZ_JBHUII010000007.1"/>
</dbReference>
<keyword evidence="4" id="KW-1185">Reference proteome</keyword>
<evidence type="ECO:0000256" key="2">
    <source>
        <dbReference type="SAM" id="SignalP"/>
    </source>
</evidence>
<feature type="signal peptide" evidence="2">
    <location>
        <begin position="1"/>
        <end position="33"/>
    </location>
</feature>
<evidence type="ECO:0000313" key="3">
    <source>
        <dbReference type="EMBL" id="MFD2206817.1"/>
    </source>
</evidence>
<name>A0ABW5BL26_9PROT</name>
<feature type="chain" id="PRO_5046440675" description="RcnB family protein" evidence="2">
    <location>
        <begin position="34"/>
        <end position="154"/>
    </location>
</feature>
<evidence type="ECO:0000313" key="4">
    <source>
        <dbReference type="Proteomes" id="UP001597294"/>
    </source>
</evidence>
<sequence>MQGSKLKDLSAVMVAFALGLAVSSLSGVVPAQASQASQEQVLEDVISDIEKTVINRYFGKDEVSTDKSKKHKGKKKGLPPGLAKKGSLPPGLQKQLDEKGVLPPGLAKRDLPSNLRSSLPRRANSKFVIVDDDVVLIDILTNKALDVLENVLTK</sequence>
<accession>A0ABW5BL26</accession>
<dbReference type="Gene3D" id="3.10.450.160">
    <property type="entry name" value="inner membrane protein cigr"/>
    <property type="match status" value="1"/>
</dbReference>
<protein>
    <recommendedName>
        <fullName evidence="5">RcnB family protein</fullName>
    </recommendedName>
</protein>
<feature type="compositionally biased region" description="Low complexity" evidence="1">
    <location>
        <begin position="78"/>
        <end position="92"/>
    </location>
</feature>
<organism evidence="3 4">
    <name type="scientific">Kiloniella antarctica</name>
    <dbReference type="NCBI Taxonomy" id="1550907"/>
    <lineage>
        <taxon>Bacteria</taxon>
        <taxon>Pseudomonadati</taxon>
        <taxon>Pseudomonadota</taxon>
        <taxon>Alphaproteobacteria</taxon>
        <taxon>Rhodospirillales</taxon>
        <taxon>Kiloniellaceae</taxon>
        <taxon>Kiloniella</taxon>
    </lineage>
</organism>
<proteinExistence type="predicted"/>
<dbReference type="EMBL" id="JBHUII010000007">
    <property type="protein sequence ID" value="MFD2206817.1"/>
    <property type="molecule type" value="Genomic_DNA"/>
</dbReference>
<evidence type="ECO:0008006" key="5">
    <source>
        <dbReference type="Google" id="ProtNLM"/>
    </source>
</evidence>
<evidence type="ECO:0000256" key="1">
    <source>
        <dbReference type="SAM" id="MobiDB-lite"/>
    </source>
</evidence>
<comment type="caution">
    <text evidence="3">The sequence shown here is derived from an EMBL/GenBank/DDBJ whole genome shotgun (WGS) entry which is preliminary data.</text>
</comment>
<keyword evidence="2" id="KW-0732">Signal</keyword>
<feature type="compositionally biased region" description="Basic residues" evidence="1">
    <location>
        <begin position="68"/>
        <end position="77"/>
    </location>
</feature>
<dbReference type="Proteomes" id="UP001597294">
    <property type="component" value="Unassembled WGS sequence"/>
</dbReference>
<feature type="region of interest" description="Disordered" evidence="1">
    <location>
        <begin position="63"/>
        <end position="117"/>
    </location>
</feature>